<feature type="compositionally biased region" description="Basic and acidic residues" evidence="2">
    <location>
        <begin position="371"/>
        <end position="386"/>
    </location>
</feature>
<keyword evidence="1" id="KW-0175">Coiled coil</keyword>
<feature type="coiled-coil region" evidence="1">
    <location>
        <begin position="181"/>
        <end position="208"/>
    </location>
</feature>
<protein>
    <submittedName>
        <fullName evidence="4">Chromosome partition protein Smc</fullName>
    </submittedName>
</protein>
<dbReference type="PANTHER" id="PTHR32114:SF2">
    <property type="entry name" value="ABC TRANSPORTER ABCH.3"/>
    <property type="match status" value="1"/>
</dbReference>
<dbReference type="InterPro" id="IPR038729">
    <property type="entry name" value="Rad50/SbcC_AAA"/>
</dbReference>
<dbReference type="RefSeq" id="WP_035483685.1">
    <property type="nucleotide sequence ID" value="NZ_CADFGL010000032.1"/>
</dbReference>
<evidence type="ECO:0000313" key="4">
    <source>
        <dbReference type="EMBL" id="CAB3725576.1"/>
    </source>
</evidence>
<dbReference type="Gene3D" id="3.40.50.300">
    <property type="entry name" value="P-loop containing nucleotide triphosphate hydrolases"/>
    <property type="match status" value="2"/>
</dbReference>
<dbReference type="Pfam" id="PF13476">
    <property type="entry name" value="AAA_23"/>
    <property type="match status" value="1"/>
</dbReference>
<feature type="domain" description="Rad50/SbcC-type AAA" evidence="3">
    <location>
        <begin position="8"/>
        <end position="91"/>
    </location>
</feature>
<feature type="coiled-coil region" evidence="1">
    <location>
        <begin position="522"/>
        <end position="559"/>
    </location>
</feature>
<evidence type="ECO:0000256" key="1">
    <source>
        <dbReference type="SAM" id="Coils"/>
    </source>
</evidence>
<organism evidence="4 5">
    <name type="scientific">Paraburkholderia phenoliruptrix</name>
    <dbReference type="NCBI Taxonomy" id="252970"/>
    <lineage>
        <taxon>Bacteria</taxon>
        <taxon>Pseudomonadati</taxon>
        <taxon>Pseudomonadota</taxon>
        <taxon>Betaproteobacteria</taxon>
        <taxon>Burkholderiales</taxon>
        <taxon>Burkholderiaceae</taxon>
        <taxon>Paraburkholderia</taxon>
    </lineage>
</organism>
<feature type="region of interest" description="Disordered" evidence="2">
    <location>
        <begin position="371"/>
        <end position="390"/>
    </location>
</feature>
<dbReference type="PANTHER" id="PTHR32114">
    <property type="entry name" value="ABC TRANSPORTER ABCH.3"/>
    <property type="match status" value="1"/>
</dbReference>
<dbReference type="GO" id="GO:0016887">
    <property type="term" value="F:ATP hydrolysis activity"/>
    <property type="evidence" value="ECO:0007669"/>
    <property type="project" value="InterPro"/>
</dbReference>
<dbReference type="Proteomes" id="UP000494249">
    <property type="component" value="Unassembled WGS sequence"/>
</dbReference>
<dbReference type="EMBL" id="CADIKB010000034">
    <property type="protein sequence ID" value="CAB3725576.1"/>
    <property type="molecule type" value="Genomic_DNA"/>
</dbReference>
<sequence>MSSIYLSRIKVENFRTYGSFEIALPAGPGLTLISGTNGLGKSSLFDAIEWALTGNVLRFSRYNKNLDEGSYLTRRGAEPNSHRVTLSFGDDQVISRDAMQGADKANILDLLKRAEWGPIRDVGTYLAFTHFLGQASPQRFTSRLGNEQWEALKGPSGIERLELIRQALRGRSTQYAFSKRIEEEQGVVDQLERQLATWKDLCSRLDRLEQAVRVSGVILPPDLANAVSSLSVEVTALTGVPFVFADGDNAAQINAIKVGLDDGLRTVQNRLAAIDASSELPDRYTKAMADSRDDSPSIIQAKTAIEAERSAVDKSLVAAKAAEERIIEQTKVVARHRMLLDRLDGARQDVERIDQLGLLIRTAEQVRDDFSQKVERHRSESNKREASFSQLTDARKQLEIARAAVGAAEATLNDCQNLTGLETKASASANSLMEVRDQSNQAQPEQASLLRTRGDVDQKLEREKVALNVARRRAGEIASAVASIASHIHEDDRECPVCLSPFEKGELKLIVRTAAEASNSALQANQSVVEKLQVEKDELDRQIANLQKIVSSVAEAEQKAKSDLDAVAYARSRISGRLNADPASDLLGIATERLKATNDALSKADKAFQDAQISNGPDGVSLQDLREEYAALVKQRDEAGARLFAYESERRTRMERLVSNSLNGSSLEELSARLADERASLVSAQEVLRTATAVADQARVVLAGCRASLGAAEQEHTKLLKLREQAEESVSAIVKRWSAVGFQSPPNEENFQTFRMLTENIRTALENCVRKWTELSRGNESVVLQQEISEVRAAMASAAGDPETIDRSGHETSLKNQLKSAKAALKLSRSAKTAVNKYSESLKQDAIDFSTQFLAPLNNVINDFNEAMLSTPGETIQFSAEHRVDATRFEMMLRSRDRVEDANFDKSLPPQIVLSEGQLAANGFSILCAASTAYPWSNWRALLLDDPLQHNDVIHRAAFVDVMRNMVEMKGYQLILSSHDRSESDFIARKFDSAGLPCSTVTLTGPSASGVQYDGPVENRAAARSRWAEVDTREAIGPT</sequence>
<dbReference type="InterPro" id="IPR027417">
    <property type="entry name" value="P-loop_NTPase"/>
</dbReference>
<dbReference type="SUPFAM" id="SSF52540">
    <property type="entry name" value="P-loop containing nucleoside triphosphate hydrolases"/>
    <property type="match status" value="1"/>
</dbReference>
<dbReference type="AlphaFoldDB" id="A0A6J5C5A0"/>
<evidence type="ECO:0000256" key="2">
    <source>
        <dbReference type="SAM" id="MobiDB-lite"/>
    </source>
</evidence>
<gene>
    <name evidence="4" type="primary">smc_5</name>
    <name evidence="4" type="ORF">LMG22037_05133</name>
</gene>
<feature type="coiled-coil region" evidence="1">
    <location>
        <begin position="667"/>
        <end position="729"/>
    </location>
</feature>
<accession>A0A6J5C5A0</accession>
<dbReference type="CDD" id="cd00267">
    <property type="entry name" value="ABC_ATPase"/>
    <property type="match status" value="1"/>
</dbReference>
<dbReference type="GO" id="GO:0006302">
    <property type="term" value="P:double-strand break repair"/>
    <property type="evidence" value="ECO:0007669"/>
    <property type="project" value="InterPro"/>
</dbReference>
<evidence type="ECO:0000313" key="5">
    <source>
        <dbReference type="Proteomes" id="UP000494249"/>
    </source>
</evidence>
<name>A0A6J5C5A0_9BURK</name>
<reference evidence="4 5" key="1">
    <citation type="submission" date="2020-04" db="EMBL/GenBank/DDBJ databases">
        <authorList>
            <person name="De Canck E."/>
        </authorList>
    </citation>
    <scope>NUCLEOTIDE SEQUENCE [LARGE SCALE GENOMIC DNA]</scope>
    <source>
        <strain evidence="4 5">LMG 22037</strain>
    </source>
</reference>
<proteinExistence type="predicted"/>
<evidence type="ECO:0000259" key="3">
    <source>
        <dbReference type="Pfam" id="PF13476"/>
    </source>
</evidence>